<proteinExistence type="predicted"/>
<evidence type="ECO:0000313" key="2">
    <source>
        <dbReference type="Proteomes" id="UP001500827"/>
    </source>
</evidence>
<gene>
    <name evidence="1" type="ORF">GCM10022276_08590</name>
</gene>
<evidence type="ECO:0000313" key="1">
    <source>
        <dbReference type="EMBL" id="GAA3891756.1"/>
    </source>
</evidence>
<sequence length="61" mass="7060">MITMVDEIFDRHYQTVRQELNASISSGLSDLSKKVREAFEVLVKIEYQSPWTAPTRKAKCN</sequence>
<dbReference type="Proteomes" id="UP001500827">
    <property type="component" value="Unassembled WGS sequence"/>
</dbReference>
<accession>A0ABP7L0V3</accession>
<reference evidence="2" key="1">
    <citation type="journal article" date="2019" name="Int. J. Syst. Evol. Microbiol.">
        <title>The Global Catalogue of Microorganisms (GCM) 10K type strain sequencing project: providing services to taxonomists for standard genome sequencing and annotation.</title>
        <authorList>
            <consortium name="The Broad Institute Genomics Platform"/>
            <consortium name="The Broad Institute Genome Sequencing Center for Infectious Disease"/>
            <person name="Wu L."/>
            <person name="Ma J."/>
        </authorList>
    </citation>
    <scope>NUCLEOTIDE SEQUENCE [LARGE SCALE GENOMIC DNA]</scope>
    <source>
        <strain evidence="2">JCM 17543</strain>
    </source>
</reference>
<name>A0ABP7L0V3_9SPHN</name>
<dbReference type="EMBL" id="BAABBM010000001">
    <property type="protein sequence ID" value="GAA3891756.1"/>
    <property type="molecule type" value="Genomic_DNA"/>
</dbReference>
<protein>
    <submittedName>
        <fullName evidence="1">Uncharacterized protein</fullName>
    </submittedName>
</protein>
<comment type="caution">
    <text evidence="1">The sequence shown here is derived from an EMBL/GenBank/DDBJ whole genome shotgun (WGS) entry which is preliminary data.</text>
</comment>
<keyword evidence="2" id="KW-1185">Reference proteome</keyword>
<organism evidence="1 2">
    <name type="scientific">Sphingomonas limnosediminicola</name>
    <dbReference type="NCBI Taxonomy" id="940133"/>
    <lineage>
        <taxon>Bacteria</taxon>
        <taxon>Pseudomonadati</taxon>
        <taxon>Pseudomonadota</taxon>
        <taxon>Alphaproteobacteria</taxon>
        <taxon>Sphingomonadales</taxon>
        <taxon>Sphingomonadaceae</taxon>
        <taxon>Sphingomonas</taxon>
    </lineage>
</organism>